<keyword evidence="1" id="KW-0812">Transmembrane</keyword>
<dbReference type="SUPFAM" id="SSF141868">
    <property type="entry name" value="EAL domain-like"/>
    <property type="match status" value="1"/>
</dbReference>
<dbReference type="EMBL" id="VMRX01000025">
    <property type="protein sequence ID" value="TVT33180.1"/>
    <property type="molecule type" value="Genomic_DNA"/>
</dbReference>
<dbReference type="SUPFAM" id="SSF158472">
    <property type="entry name" value="HAMP domain-like"/>
    <property type="match status" value="1"/>
</dbReference>
<dbReference type="SUPFAM" id="SSF55073">
    <property type="entry name" value="Nucleotide cyclase"/>
    <property type="match status" value="1"/>
</dbReference>
<dbReference type="Pfam" id="PF00672">
    <property type="entry name" value="HAMP"/>
    <property type="match status" value="1"/>
</dbReference>
<dbReference type="GO" id="GO:0016020">
    <property type="term" value="C:membrane"/>
    <property type="evidence" value="ECO:0007669"/>
    <property type="project" value="InterPro"/>
</dbReference>
<evidence type="ECO:0000256" key="1">
    <source>
        <dbReference type="SAM" id="Phobius"/>
    </source>
</evidence>
<dbReference type="InterPro" id="IPR000160">
    <property type="entry name" value="GGDEF_dom"/>
</dbReference>
<evidence type="ECO:0000313" key="6">
    <source>
        <dbReference type="Proteomes" id="UP000319142"/>
    </source>
</evidence>
<dbReference type="InterPro" id="IPR050706">
    <property type="entry name" value="Cyclic-di-GMP_PDE-like"/>
</dbReference>
<dbReference type="AlphaFoldDB" id="A0A558B9L7"/>
<dbReference type="InterPro" id="IPR001633">
    <property type="entry name" value="EAL_dom"/>
</dbReference>
<evidence type="ECO:0000313" key="5">
    <source>
        <dbReference type="EMBL" id="TVT33180.1"/>
    </source>
</evidence>
<comment type="caution">
    <text evidence="5">The sequence shown here is derived from an EMBL/GenBank/DDBJ whole genome shotgun (WGS) entry which is preliminary data.</text>
</comment>
<evidence type="ECO:0000259" key="2">
    <source>
        <dbReference type="PROSITE" id="PS50883"/>
    </source>
</evidence>
<dbReference type="PROSITE" id="PS50885">
    <property type="entry name" value="HAMP"/>
    <property type="match status" value="1"/>
</dbReference>
<dbReference type="PANTHER" id="PTHR33121:SF79">
    <property type="entry name" value="CYCLIC DI-GMP PHOSPHODIESTERASE PDED-RELATED"/>
    <property type="match status" value="1"/>
</dbReference>
<keyword evidence="1" id="KW-0472">Membrane</keyword>
<dbReference type="CDD" id="cd01948">
    <property type="entry name" value="EAL"/>
    <property type="match status" value="1"/>
</dbReference>
<gene>
    <name evidence="5" type="ORF">FHK81_09945</name>
</gene>
<dbReference type="CDD" id="cd06225">
    <property type="entry name" value="HAMP"/>
    <property type="match status" value="1"/>
</dbReference>
<organism evidence="5 6">
    <name type="scientific">Marinobacter vinifirmus</name>
    <dbReference type="NCBI Taxonomy" id="355591"/>
    <lineage>
        <taxon>Bacteria</taxon>
        <taxon>Pseudomonadati</taxon>
        <taxon>Pseudomonadota</taxon>
        <taxon>Gammaproteobacteria</taxon>
        <taxon>Pseudomonadales</taxon>
        <taxon>Marinobacteraceae</taxon>
        <taxon>Marinobacter</taxon>
    </lineage>
</organism>
<dbReference type="InterPro" id="IPR032244">
    <property type="entry name" value="LapD_MoxY_N"/>
</dbReference>
<accession>A0A558B9L7</accession>
<protein>
    <submittedName>
        <fullName evidence="5">EAL domain-containing protein</fullName>
    </submittedName>
</protein>
<dbReference type="Gene3D" id="3.30.70.270">
    <property type="match status" value="1"/>
</dbReference>
<dbReference type="InterPro" id="IPR042461">
    <property type="entry name" value="LapD_MoxY_peri_C"/>
</dbReference>
<reference evidence="5 6" key="1">
    <citation type="submission" date="2019-07" db="EMBL/GenBank/DDBJ databases">
        <title>The pathways for chlorine oxyanion respiration interact through the shared metabolite chlorate.</title>
        <authorList>
            <person name="Barnum T.P."/>
            <person name="Cheng Y."/>
            <person name="Hill K.A."/>
            <person name="Lucas L.N."/>
            <person name="Carlson H.K."/>
            <person name="Coates J.D."/>
        </authorList>
    </citation>
    <scope>NUCLEOTIDE SEQUENCE [LARGE SCALE GENOMIC DNA]</scope>
    <source>
        <strain evidence="5">UCB</strain>
    </source>
</reference>
<sequence length="661" mass="71697">MARKHTNTFAAQQGEISLSSLLILFTSGLLVIILAASFITSFGYFRDYVVDQLTDHALDGATATGLSLSNAIDGSDPVASASLVDAVFDSGRYLSVEYIGHDGQVIAGRRMPLKGAAAPGWFIRLAELPLPQAEAEVVRGWSRLGKVRVVSHPGRAYDDLWRISLGLLVSVLVIGGAGLVALFLLVRRLLRPLSALEQQARAWGRRDFRNRVRTRSTRELNRVTEAMNQMADDLERLFVGQGRLIQHLRKVNSEDPVTGLASRSSFDQRLKAEIMSEEKSAPGVLAMIRLAGFADYNMAYGREEGDQLLRQVAGSLAGFTARHPQSFAGRRTGAEFVVFLPGAPAADARNWLERLIQELDSIYCDLASPMDTAVHGGLAVALPGAGVRDLLAAADEGLRAAQEKCESGCCLEQAGADSHLTMESWRDLLAGAIESGNLSLWLQPMVTCEDGALAHYQAFSRIPAPEGDLKAGVFLPVAERLGLIAGIDRLLLARVLAMLEQTPDQTLAISLGVSSVGDDRFCEDLLEAMARAGNRVARLWVGIPELALNHHRKKAGRLVRALAKIGVPVMVDRFGVGGVPFSYLRNLPFRGIRIDNSFIHDLDSHSENRFWVESVIGIAHSRGVRVFATGVETEAEYSVVCKLGIDGAMGYHLGRPFGADE</sequence>
<dbReference type="InterPro" id="IPR043128">
    <property type="entry name" value="Rev_trsase/Diguanyl_cyclase"/>
</dbReference>
<feature type="domain" description="GGDEF" evidence="4">
    <location>
        <begin position="281"/>
        <end position="414"/>
    </location>
</feature>
<feature type="domain" description="HAMP" evidence="3">
    <location>
        <begin position="187"/>
        <end position="239"/>
    </location>
</feature>
<dbReference type="Pfam" id="PF00563">
    <property type="entry name" value="EAL"/>
    <property type="match status" value="1"/>
</dbReference>
<dbReference type="RefSeq" id="WP_273133651.1">
    <property type="nucleotide sequence ID" value="NZ_VMRX01000025.1"/>
</dbReference>
<dbReference type="SMART" id="SM00052">
    <property type="entry name" value="EAL"/>
    <property type="match status" value="1"/>
</dbReference>
<dbReference type="GO" id="GO:0007165">
    <property type="term" value="P:signal transduction"/>
    <property type="evidence" value="ECO:0007669"/>
    <property type="project" value="InterPro"/>
</dbReference>
<dbReference type="SMART" id="SM00267">
    <property type="entry name" value="GGDEF"/>
    <property type="match status" value="1"/>
</dbReference>
<dbReference type="InterPro" id="IPR029787">
    <property type="entry name" value="Nucleotide_cyclase"/>
</dbReference>
<feature type="transmembrane region" description="Helical" evidence="1">
    <location>
        <begin position="163"/>
        <end position="186"/>
    </location>
</feature>
<dbReference type="Gene3D" id="6.20.270.20">
    <property type="entry name" value="LapD/MoxY periplasmic domain"/>
    <property type="match status" value="1"/>
</dbReference>
<evidence type="ECO:0000259" key="3">
    <source>
        <dbReference type="PROSITE" id="PS50885"/>
    </source>
</evidence>
<dbReference type="InterPro" id="IPR035919">
    <property type="entry name" value="EAL_sf"/>
</dbReference>
<name>A0A558B9L7_9GAMM</name>
<dbReference type="PROSITE" id="PS50883">
    <property type="entry name" value="EAL"/>
    <property type="match status" value="1"/>
</dbReference>
<dbReference type="CDD" id="cd01949">
    <property type="entry name" value="GGDEF"/>
    <property type="match status" value="1"/>
</dbReference>
<proteinExistence type="predicted"/>
<dbReference type="Pfam" id="PF00990">
    <property type="entry name" value="GGDEF"/>
    <property type="match status" value="1"/>
</dbReference>
<dbReference type="Gene3D" id="3.30.110.200">
    <property type="match status" value="1"/>
</dbReference>
<dbReference type="SMART" id="SM00304">
    <property type="entry name" value="HAMP"/>
    <property type="match status" value="1"/>
</dbReference>
<dbReference type="InterPro" id="IPR003660">
    <property type="entry name" value="HAMP_dom"/>
</dbReference>
<dbReference type="PROSITE" id="PS50887">
    <property type="entry name" value="GGDEF"/>
    <property type="match status" value="1"/>
</dbReference>
<dbReference type="NCBIfam" id="TIGR00254">
    <property type="entry name" value="GGDEF"/>
    <property type="match status" value="1"/>
</dbReference>
<dbReference type="Proteomes" id="UP000319142">
    <property type="component" value="Unassembled WGS sequence"/>
</dbReference>
<dbReference type="PANTHER" id="PTHR33121">
    <property type="entry name" value="CYCLIC DI-GMP PHOSPHODIESTERASE PDEF"/>
    <property type="match status" value="1"/>
</dbReference>
<dbReference type="Gene3D" id="3.20.20.450">
    <property type="entry name" value="EAL domain"/>
    <property type="match status" value="1"/>
</dbReference>
<feature type="domain" description="EAL" evidence="2">
    <location>
        <begin position="422"/>
        <end position="661"/>
    </location>
</feature>
<dbReference type="GO" id="GO:0071111">
    <property type="term" value="F:cyclic-guanylate-specific phosphodiesterase activity"/>
    <property type="evidence" value="ECO:0007669"/>
    <property type="project" value="InterPro"/>
</dbReference>
<feature type="transmembrane region" description="Helical" evidence="1">
    <location>
        <begin position="21"/>
        <end position="45"/>
    </location>
</feature>
<evidence type="ECO:0000259" key="4">
    <source>
        <dbReference type="PROSITE" id="PS50887"/>
    </source>
</evidence>
<keyword evidence="1" id="KW-1133">Transmembrane helix</keyword>
<dbReference type="Pfam" id="PF16448">
    <property type="entry name" value="LapD_MoxY_N"/>
    <property type="match status" value="1"/>
</dbReference>